<keyword evidence="3" id="KW-1185">Reference proteome</keyword>
<protein>
    <submittedName>
        <fullName evidence="2">Uncharacterized protein</fullName>
    </submittedName>
</protein>
<proteinExistence type="predicted"/>
<dbReference type="EMBL" id="JBDJAW010000014">
    <property type="protein sequence ID" value="MEN3537184.1"/>
    <property type="molecule type" value="Genomic_DNA"/>
</dbReference>
<evidence type="ECO:0000313" key="3">
    <source>
        <dbReference type="Proteomes" id="UP001447516"/>
    </source>
</evidence>
<gene>
    <name evidence="2" type="ORF">AAH991_18865</name>
</gene>
<dbReference type="RefSeq" id="WP_346227160.1">
    <property type="nucleotide sequence ID" value="NZ_JBDJAW010000014.1"/>
</dbReference>
<feature type="region of interest" description="Disordered" evidence="1">
    <location>
        <begin position="104"/>
        <end position="127"/>
    </location>
</feature>
<feature type="compositionally biased region" description="Basic residues" evidence="1">
    <location>
        <begin position="116"/>
        <end position="127"/>
    </location>
</feature>
<feature type="region of interest" description="Disordered" evidence="1">
    <location>
        <begin position="1"/>
        <end position="47"/>
    </location>
</feature>
<comment type="caution">
    <text evidence="2">The sequence shown here is derived from an EMBL/GenBank/DDBJ whole genome shotgun (WGS) entry which is preliminary data.</text>
</comment>
<accession>A0ABV0API3</accession>
<name>A0ABV0API3_9ACTN</name>
<sequence>MGRRRRSPQEKKALSYAKDRRNDYGESDKSSRKNIARSKKLPHRANRRNANLVLEAAKGVVDEVAGAAAEERLLTRRPKSWKKWRDAPLGEIVQDSLRRRMDLGFGGRESGSARIQRVRRRMRQPVE</sequence>
<dbReference type="Proteomes" id="UP001447516">
    <property type="component" value="Unassembled WGS sequence"/>
</dbReference>
<evidence type="ECO:0000313" key="2">
    <source>
        <dbReference type="EMBL" id="MEN3537184.1"/>
    </source>
</evidence>
<organism evidence="2 3">
    <name type="scientific">Microbispora maris</name>
    <dbReference type="NCBI Taxonomy" id="3144104"/>
    <lineage>
        <taxon>Bacteria</taxon>
        <taxon>Bacillati</taxon>
        <taxon>Actinomycetota</taxon>
        <taxon>Actinomycetes</taxon>
        <taxon>Streptosporangiales</taxon>
        <taxon>Streptosporangiaceae</taxon>
        <taxon>Microbispora</taxon>
    </lineage>
</organism>
<reference evidence="2 3" key="1">
    <citation type="submission" date="2024-05" db="EMBL/GenBank/DDBJ databases">
        <title>Microbispora sp.ZYX-F-249.</title>
        <authorList>
            <person name="Xie H."/>
        </authorList>
    </citation>
    <scope>NUCLEOTIDE SEQUENCE [LARGE SCALE GENOMIC DNA]</scope>
    <source>
        <strain evidence="2 3">ZYX-F-249</strain>
    </source>
</reference>
<feature type="compositionally biased region" description="Basic and acidic residues" evidence="1">
    <location>
        <begin position="7"/>
        <end position="31"/>
    </location>
</feature>
<feature type="compositionally biased region" description="Basic residues" evidence="1">
    <location>
        <begin position="32"/>
        <end position="47"/>
    </location>
</feature>
<evidence type="ECO:0000256" key="1">
    <source>
        <dbReference type="SAM" id="MobiDB-lite"/>
    </source>
</evidence>